<comment type="subcellular location">
    <subcellularLocation>
        <location evidence="1">Cell membrane</location>
        <topology evidence="1">Multi-pass membrane protein</topology>
    </subcellularLocation>
</comment>
<feature type="transmembrane region" description="Helical" evidence="6">
    <location>
        <begin position="33"/>
        <end position="53"/>
    </location>
</feature>
<feature type="domain" description="DUF4131" evidence="8">
    <location>
        <begin position="34"/>
        <end position="196"/>
    </location>
</feature>
<feature type="transmembrane region" description="Helical" evidence="6">
    <location>
        <begin position="439"/>
        <end position="459"/>
    </location>
</feature>
<keyword evidence="10" id="KW-1185">Reference proteome</keyword>
<evidence type="ECO:0000256" key="6">
    <source>
        <dbReference type="SAM" id="Phobius"/>
    </source>
</evidence>
<keyword evidence="5 6" id="KW-0472">Membrane</keyword>
<proteinExistence type="predicted"/>
<feature type="transmembrane region" description="Helical" evidence="6">
    <location>
        <begin position="386"/>
        <end position="407"/>
    </location>
</feature>
<feature type="domain" description="ComEC/Rec2-related protein" evidence="7">
    <location>
        <begin position="236"/>
        <end position="500"/>
    </location>
</feature>
<dbReference type="EMBL" id="QKZK01000021">
    <property type="protein sequence ID" value="PZX14295.1"/>
    <property type="molecule type" value="Genomic_DNA"/>
</dbReference>
<name>A0A2W7N1L7_9BACT</name>
<evidence type="ECO:0000256" key="3">
    <source>
        <dbReference type="ARBA" id="ARBA00022692"/>
    </source>
</evidence>
<reference evidence="9 10" key="1">
    <citation type="submission" date="2018-06" db="EMBL/GenBank/DDBJ databases">
        <title>Genomic Encyclopedia of Archaeal and Bacterial Type Strains, Phase II (KMG-II): from individual species to whole genera.</title>
        <authorList>
            <person name="Goeker M."/>
        </authorList>
    </citation>
    <scope>NUCLEOTIDE SEQUENCE [LARGE SCALE GENOMIC DNA]</scope>
    <source>
        <strain evidence="9 10">DSM 6779</strain>
    </source>
</reference>
<dbReference type="AlphaFoldDB" id="A0A2W7N1L7"/>
<dbReference type="InterPro" id="IPR025405">
    <property type="entry name" value="DUF4131"/>
</dbReference>
<evidence type="ECO:0000256" key="1">
    <source>
        <dbReference type="ARBA" id="ARBA00004651"/>
    </source>
</evidence>
<feature type="transmembrane region" description="Helical" evidence="6">
    <location>
        <begin position="288"/>
        <end position="304"/>
    </location>
</feature>
<evidence type="ECO:0000259" key="8">
    <source>
        <dbReference type="Pfam" id="PF13567"/>
    </source>
</evidence>
<keyword evidence="4 6" id="KW-1133">Transmembrane helix</keyword>
<comment type="caution">
    <text evidence="9">The sequence shown here is derived from an EMBL/GenBank/DDBJ whole genome shotgun (WGS) entry which is preliminary data.</text>
</comment>
<dbReference type="NCBIfam" id="TIGR00360">
    <property type="entry name" value="ComEC_N-term"/>
    <property type="match status" value="1"/>
</dbReference>
<feature type="transmembrane region" description="Helical" evidence="6">
    <location>
        <begin position="479"/>
        <end position="501"/>
    </location>
</feature>
<feature type="transmembrane region" description="Helical" evidence="6">
    <location>
        <begin position="413"/>
        <end position="432"/>
    </location>
</feature>
<evidence type="ECO:0000256" key="2">
    <source>
        <dbReference type="ARBA" id="ARBA00022475"/>
    </source>
</evidence>
<dbReference type="InterPro" id="IPR004477">
    <property type="entry name" value="ComEC_N"/>
</dbReference>
<keyword evidence="2" id="KW-1003">Cell membrane</keyword>
<feature type="transmembrane region" description="Helical" evidence="6">
    <location>
        <begin position="357"/>
        <end position="374"/>
    </location>
</feature>
<feature type="transmembrane region" description="Helical" evidence="6">
    <location>
        <begin position="9"/>
        <end position="27"/>
    </location>
</feature>
<dbReference type="GO" id="GO:0005886">
    <property type="term" value="C:plasma membrane"/>
    <property type="evidence" value="ECO:0007669"/>
    <property type="project" value="UniProtKB-SubCell"/>
</dbReference>
<evidence type="ECO:0000313" key="10">
    <source>
        <dbReference type="Proteomes" id="UP000249239"/>
    </source>
</evidence>
<dbReference type="Proteomes" id="UP000249239">
    <property type="component" value="Unassembled WGS sequence"/>
</dbReference>
<accession>A0A2W7N1L7</accession>
<dbReference type="InterPro" id="IPR052159">
    <property type="entry name" value="Competence_DNA_uptake"/>
</dbReference>
<gene>
    <name evidence="9" type="ORF">LX69_02475</name>
</gene>
<evidence type="ECO:0000313" key="9">
    <source>
        <dbReference type="EMBL" id="PZX14295.1"/>
    </source>
</evidence>
<dbReference type="OrthoDB" id="9761531at2"/>
<evidence type="ECO:0000256" key="5">
    <source>
        <dbReference type="ARBA" id="ARBA00023136"/>
    </source>
</evidence>
<dbReference type="PANTHER" id="PTHR30619">
    <property type="entry name" value="DNA INTERNALIZATION/COMPETENCE PROTEIN COMEC/REC2"/>
    <property type="match status" value="1"/>
</dbReference>
<sequence>MVLFFKRHPAVWVLLFFVLGLWIRSYWSEESVNWLVVGVVTLSLFVVLCIVFGMRRIYQCYSFRWLFGVISGILLVLLGYCVSALRETCCLTVPFDGSFIGVVDEVQGKHSSTLRLSVVLEQIGERVINDHQVPVRVMCYVARRDSFVAPQVGSVILGAGRFQPLSRVAVPYQFDYGKYLFHQGYSMTCRVRQIEKVNAPEYIGISGFGNLLRNRFVGVFEQALPNDSLSSVVKALVLGDRTSLDPSLRDDYVRAGAIHVLAVSGLHVGIIYLFLMLALSLLGNNYQWVRLLLGLVVLWGYAWLTRFSPSVSRATIMFSVLLFGQILGQKASLFNSLALSAFLILLVWPSSFYMPGFWLSHLAVAGIGIFYLPINNFLSFRFIGWRWLWSMVSVSLAAQVGTFPLMLWMFHGFPVYFVLSNVLILPVVPIVLGGALVLLVLPVGGFMSLVVSGLVSGGVEFMNGSTQWVSGLPGAYLEGLSLTHFELVATLGGCLLLGIFLSEARLRLLISALVMFVFVLVSVGVRRIVASRQLEVHFYTQGTKKMMNVIDGYHNFVLTDGRCSIADAAYVFQGLWAMKMVEAPMMLDVDDLVNSHGLLRLPMRDKEVFVLRKTWRQKLTGDGVVIWSNQSVEEKRTQLELCVVERGVVFDKFDVSMVNKHDAEFAHETWASLQRQKYVCWVY</sequence>
<dbReference type="Pfam" id="PF03772">
    <property type="entry name" value="Competence"/>
    <property type="match status" value="1"/>
</dbReference>
<organism evidence="9 10">
    <name type="scientific">Breznakibacter xylanolyticus</name>
    <dbReference type="NCBI Taxonomy" id="990"/>
    <lineage>
        <taxon>Bacteria</taxon>
        <taxon>Pseudomonadati</taxon>
        <taxon>Bacteroidota</taxon>
        <taxon>Bacteroidia</taxon>
        <taxon>Marinilabiliales</taxon>
        <taxon>Marinilabiliaceae</taxon>
        <taxon>Breznakibacter</taxon>
    </lineage>
</organism>
<dbReference type="RefSeq" id="WP_111446328.1">
    <property type="nucleotide sequence ID" value="NZ_QKZK01000021.1"/>
</dbReference>
<evidence type="ECO:0000259" key="7">
    <source>
        <dbReference type="Pfam" id="PF03772"/>
    </source>
</evidence>
<protein>
    <submittedName>
        <fullName evidence="9">Competence protein ComEC</fullName>
    </submittedName>
</protein>
<keyword evidence="3 6" id="KW-0812">Transmembrane</keyword>
<dbReference type="Pfam" id="PF13567">
    <property type="entry name" value="DUF4131"/>
    <property type="match status" value="1"/>
</dbReference>
<feature type="transmembrane region" description="Helical" evidence="6">
    <location>
        <begin position="65"/>
        <end position="85"/>
    </location>
</feature>
<feature type="transmembrane region" description="Helical" evidence="6">
    <location>
        <begin position="257"/>
        <end position="281"/>
    </location>
</feature>
<feature type="transmembrane region" description="Helical" evidence="6">
    <location>
        <begin position="334"/>
        <end position="351"/>
    </location>
</feature>
<dbReference type="PANTHER" id="PTHR30619:SF1">
    <property type="entry name" value="RECOMBINATION PROTEIN 2"/>
    <property type="match status" value="1"/>
</dbReference>
<feature type="transmembrane region" description="Helical" evidence="6">
    <location>
        <begin position="508"/>
        <end position="525"/>
    </location>
</feature>
<evidence type="ECO:0000256" key="4">
    <source>
        <dbReference type="ARBA" id="ARBA00022989"/>
    </source>
</evidence>